<dbReference type="Gene3D" id="1.20.140.10">
    <property type="entry name" value="Butyryl-CoA Dehydrogenase, subunit A, domain 3"/>
    <property type="match status" value="1"/>
</dbReference>
<sequence length="520" mass="55115">MKEFSAPVDDIVFSLTHVAGADRLAGFDAATSQEVLSHFASFAEGVLAPLNAVGDRQGARLVNGRVVMPDGFREAYDQLVTGGWQGRCVPEGFEGMGLDPLTAAAVSEVFSGANHALQMVCNLVPGAVSTLRSHGSADQQARFIPALARGEMLATMCLTEAGAGSDLSRIRTRARKTDAGWQITGDKIFISGGDQDLSAAIFHLVLARSGAPDSGTRGLSLFLCDSRAARATISVTRIEEKLGLHASPTCQLAFDAAPAELIGEEGAGLAAMFTMMNHARLDVALQGVAHAARAADIARSYAAARRQGRRADGSEAVLADHADVARMLDTQDTLAIGARAMCHIALVELAVGERPDLADFLTPLCKIFATQAGSRSADLGLQVLGGYGYLEEYGLSQVWRDARITAIYEGANGIQALTTASRNLRRGQGAAHFLDLIAQLAGEGCAAQRDAWRAFMAQVQAVDDPSPFAHDFAQMTADLFFRAVWVKIAQVADRSLDGAKLHHLAQRLATTQPRGAMPEF</sequence>
<accession>A0A1Y5RYU0</accession>
<dbReference type="PANTHER" id="PTHR42803">
    <property type="entry name" value="ACYL-COA DEHYDROGENASE"/>
    <property type="match status" value="1"/>
</dbReference>
<evidence type="ECO:0000256" key="2">
    <source>
        <dbReference type="ARBA" id="ARBA00009347"/>
    </source>
</evidence>
<dbReference type="InterPro" id="IPR046373">
    <property type="entry name" value="Acyl-CoA_Oxase/DH_mid-dom_sf"/>
</dbReference>
<dbReference type="InterPro" id="IPR006091">
    <property type="entry name" value="Acyl-CoA_Oxase/DH_mid-dom"/>
</dbReference>
<comment type="cofactor">
    <cofactor evidence="1 5">
        <name>FAD</name>
        <dbReference type="ChEBI" id="CHEBI:57692"/>
    </cofactor>
</comment>
<dbReference type="Gene3D" id="1.10.540.10">
    <property type="entry name" value="Acyl-CoA dehydrogenase/oxidase, N-terminal domain"/>
    <property type="match status" value="1"/>
</dbReference>
<dbReference type="EMBL" id="FWFS01000002">
    <property type="protein sequence ID" value="SLN26044.1"/>
    <property type="molecule type" value="Genomic_DNA"/>
</dbReference>
<dbReference type="Pfam" id="PF02770">
    <property type="entry name" value="Acyl-CoA_dh_M"/>
    <property type="match status" value="1"/>
</dbReference>
<keyword evidence="3 5" id="KW-0285">Flavoprotein</keyword>
<dbReference type="InterPro" id="IPR009100">
    <property type="entry name" value="AcylCoA_DH/oxidase_NM_dom_sf"/>
</dbReference>
<keyword evidence="10" id="KW-1185">Reference proteome</keyword>
<dbReference type="SUPFAM" id="SSF56645">
    <property type="entry name" value="Acyl-CoA dehydrogenase NM domain-like"/>
    <property type="match status" value="1"/>
</dbReference>
<evidence type="ECO:0000256" key="1">
    <source>
        <dbReference type="ARBA" id="ARBA00001974"/>
    </source>
</evidence>
<dbReference type="InterPro" id="IPR036250">
    <property type="entry name" value="AcylCo_DH-like_C"/>
</dbReference>
<dbReference type="InterPro" id="IPR013786">
    <property type="entry name" value="AcylCoA_DH/ox_N"/>
</dbReference>
<evidence type="ECO:0000259" key="7">
    <source>
        <dbReference type="Pfam" id="PF02770"/>
    </source>
</evidence>
<evidence type="ECO:0000256" key="5">
    <source>
        <dbReference type="RuleBase" id="RU362125"/>
    </source>
</evidence>
<dbReference type="AlphaFoldDB" id="A0A1Y5RYU0"/>
<organism evidence="9 10">
    <name type="scientific">Aquimixticola soesokkakensis</name>
    <dbReference type="NCBI Taxonomy" id="1519096"/>
    <lineage>
        <taxon>Bacteria</taxon>
        <taxon>Pseudomonadati</taxon>
        <taxon>Pseudomonadota</taxon>
        <taxon>Alphaproteobacteria</taxon>
        <taxon>Rhodobacterales</taxon>
        <taxon>Paracoccaceae</taxon>
        <taxon>Aquimixticola</taxon>
    </lineage>
</organism>
<dbReference type="InterPro" id="IPR052166">
    <property type="entry name" value="Diverse_Acyl-CoA_DH"/>
</dbReference>
<name>A0A1Y5RYU0_9RHOB</name>
<dbReference type="Gene3D" id="2.40.110.10">
    <property type="entry name" value="Butyryl-CoA Dehydrogenase, subunit A, domain 2"/>
    <property type="match status" value="1"/>
</dbReference>
<feature type="domain" description="Acyl-CoA dehydrogenase/oxidase C-terminal" evidence="6">
    <location>
        <begin position="266"/>
        <end position="422"/>
    </location>
</feature>
<dbReference type="InterPro" id="IPR009075">
    <property type="entry name" value="AcylCo_DH/oxidase_C"/>
</dbReference>
<dbReference type="EC" id="1.3.99.-" evidence="9"/>
<protein>
    <submittedName>
        <fullName evidence="9">Acyl-CoA dehydrogenase</fullName>
        <ecNumber evidence="9">1.3.99.-</ecNumber>
    </submittedName>
</protein>
<dbReference type="SUPFAM" id="SSF47203">
    <property type="entry name" value="Acyl-CoA dehydrogenase C-terminal domain-like"/>
    <property type="match status" value="1"/>
</dbReference>
<dbReference type="GO" id="GO:0016627">
    <property type="term" value="F:oxidoreductase activity, acting on the CH-CH group of donors"/>
    <property type="evidence" value="ECO:0007669"/>
    <property type="project" value="InterPro"/>
</dbReference>
<evidence type="ECO:0000313" key="9">
    <source>
        <dbReference type="EMBL" id="SLN26044.1"/>
    </source>
</evidence>
<dbReference type="Pfam" id="PF00441">
    <property type="entry name" value="Acyl-CoA_dh_1"/>
    <property type="match status" value="1"/>
</dbReference>
<dbReference type="GO" id="GO:0050660">
    <property type="term" value="F:flavin adenine dinucleotide binding"/>
    <property type="evidence" value="ECO:0007669"/>
    <property type="project" value="InterPro"/>
</dbReference>
<gene>
    <name evidence="9" type="primary">mmgC_3</name>
    <name evidence="9" type="ORF">AQS8620_00772</name>
</gene>
<evidence type="ECO:0000259" key="8">
    <source>
        <dbReference type="Pfam" id="PF02771"/>
    </source>
</evidence>
<comment type="similarity">
    <text evidence="2 5">Belongs to the acyl-CoA dehydrogenase family.</text>
</comment>
<dbReference type="Proteomes" id="UP000193862">
    <property type="component" value="Unassembled WGS sequence"/>
</dbReference>
<dbReference type="OrthoDB" id="7801364at2"/>
<reference evidence="9 10" key="1">
    <citation type="submission" date="2017-03" db="EMBL/GenBank/DDBJ databases">
        <authorList>
            <person name="Afonso C.L."/>
            <person name="Miller P.J."/>
            <person name="Scott M.A."/>
            <person name="Spackman E."/>
            <person name="Goraichik I."/>
            <person name="Dimitrov K.M."/>
            <person name="Suarez D.L."/>
            <person name="Swayne D.E."/>
        </authorList>
    </citation>
    <scope>NUCLEOTIDE SEQUENCE [LARGE SCALE GENOMIC DNA]</scope>
    <source>
        <strain evidence="9 10">CECT 8620</strain>
    </source>
</reference>
<proteinExistence type="inferred from homology"/>
<evidence type="ECO:0000256" key="3">
    <source>
        <dbReference type="ARBA" id="ARBA00022630"/>
    </source>
</evidence>
<evidence type="ECO:0000256" key="4">
    <source>
        <dbReference type="ARBA" id="ARBA00022827"/>
    </source>
</evidence>
<dbReference type="PANTHER" id="PTHR42803:SF1">
    <property type="entry name" value="BROAD-SPECIFICITY LINEAR ACYL-COA DEHYDROGENASE FADE5"/>
    <property type="match status" value="1"/>
</dbReference>
<keyword evidence="5 9" id="KW-0560">Oxidoreductase</keyword>
<dbReference type="InterPro" id="IPR037069">
    <property type="entry name" value="AcylCoA_DH/ox_N_sf"/>
</dbReference>
<evidence type="ECO:0000313" key="10">
    <source>
        <dbReference type="Proteomes" id="UP000193862"/>
    </source>
</evidence>
<evidence type="ECO:0000259" key="6">
    <source>
        <dbReference type="Pfam" id="PF00441"/>
    </source>
</evidence>
<feature type="domain" description="Acyl-CoA dehydrogenase/oxidase N-terminal" evidence="8">
    <location>
        <begin position="34"/>
        <end position="151"/>
    </location>
</feature>
<keyword evidence="4 5" id="KW-0274">FAD</keyword>
<dbReference type="Pfam" id="PF02771">
    <property type="entry name" value="Acyl-CoA_dh_N"/>
    <property type="match status" value="1"/>
</dbReference>
<dbReference type="RefSeq" id="WP_085835523.1">
    <property type="nucleotide sequence ID" value="NZ_FWFS01000002.1"/>
</dbReference>
<feature type="domain" description="Acyl-CoA oxidase/dehydrogenase middle" evidence="7">
    <location>
        <begin position="156"/>
        <end position="256"/>
    </location>
</feature>